<dbReference type="SMART" id="SM00487">
    <property type="entry name" value="DEXDc"/>
    <property type="match status" value="1"/>
</dbReference>
<keyword evidence="5" id="KW-1185">Reference proteome</keyword>
<dbReference type="InterPro" id="IPR001202">
    <property type="entry name" value="WW_dom"/>
</dbReference>
<dbReference type="VEuPathDB" id="FungiDB:HpaG809134"/>
<feature type="domain" description="WW" evidence="2">
    <location>
        <begin position="4"/>
        <end position="38"/>
    </location>
</feature>
<dbReference type="STRING" id="559515.M4BRU4"/>
<feature type="region of interest" description="Disordered" evidence="1">
    <location>
        <begin position="35"/>
        <end position="69"/>
    </location>
</feature>
<feature type="domain" description="Helicase ATP-binding" evidence="3">
    <location>
        <begin position="153"/>
        <end position="361"/>
    </location>
</feature>
<dbReference type="Gene3D" id="2.20.70.10">
    <property type="match status" value="1"/>
</dbReference>
<dbReference type="SUPFAM" id="SSF51045">
    <property type="entry name" value="WW domain"/>
    <property type="match status" value="1"/>
</dbReference>
<dbReference type="InterPro" id="IPR027417">
    <property type="entry name" value="P-loop_NTPase"/>
</dbReference>
<evidence type="ECO:0008006" key="6">
    <source>
        <dbReference type="Google" id="ProtNLM"/>
    </source>
</evidence>
<dbReference type="Proteomes" id="UP000011713">
    <property type="component" value="Unassembled WGS sequence"/>
</dbReference>
<dbReference type="EMBL" id="JH598667">
    <property type="status" value="NOT_ANNOTATED_CDS"/>
    <property type="molecule type" value="Genomic_DNA"/>
</dbReference>
<dbReference type="InterPro" id="IPR055180">
    <property type="entry name" value="HsdR_RecA-like_helicase_dom_2"/>
</dbReference>
<dbReference type="PROSITE" id="PS01159">
    <property type="entry name" value="WW_DOMAIN_1"/>
    <property type="match status" value="1"/>
</dbReference>
<dbReference type="eggNOG" id="ENOG502QSIK">
    <property type="taxonomic scope" value="Eukaryota"/>
</dbReference>
<dbReference type="Pfam" id="PF22679">
    <property type="entry name" value="T1R_D3-like"/>
    <property type="match status" value="1"/>
</dbReference>
<dbReference type="OMA" id="CMIVVRS"/>
<dbReference type="SUPFAM" id="SSF52540">
    <property type="entry name" value="P-loop containing nucleoside triphosphate hydrolases"/>
    <property type="match status" value="2"/>
</dbReference>
<proteinExistence type="predicted"/>
<dbReference type="PROSITE" id="PS50020">
    <property type="entry name" value="WW_DOMAIN_2"/>
    <property type="match status" value="1"/>
</dbReference>
<dbReference type="CDD" id="cd00201">
    <property type="entry name" value="WW"/>
    <property type="match status" value="1"/>
</dbReference>
<dbReference type="EnsemblProtists" id="HpaT809134">
    <property type="protein sequence ID" value="HpaP809134"/>
    <property type="gene ID" value="HpaG809134"/>
</dbReference>
<accession>M4BRU4</accession>
<evidence type="ECO:0000313" key="5">
    <source>
        <dbReference type="Proteomes" id="UP000011713"/>
    </source>
</evidence>
<dbReference type="SMART" id="SM00456">
    <property type="entry name" value="WW"/>
    <property type="match status" value="1"/>
</dbReference>
<feature type="compositionally biased region" description="Basic and acidic residues" evidence="1">
    <location>
        <begin position="49"/>
        <end position="69"/>
    </location>
</feature>
<dbReference type="PANTHER" id="PTHR42927:SF1">
    <property type="entry name" value="HELICASE SUPERFAMILY 1 AND 2 DOMAIN-CONTAINING PROTEIN"/>
    <property type="match status" value="1"/>
</dbReference>
<name>M4BRU4_HYAAE</name>
<dbReference type="InterPro" id="IPR040980">
    <property type="entry name" value="SWI2_SNF2"/>
</dbReference>
<dbReference type="InterPro" id="IPR036020">
    <property type="entry name" value="WW_dom_sf"/>
</dbReference>
<evidence type="ECO:0000259" key="3">
    <source>
        <dbReference type="PROSITE" id="PS51192"/>
    </source>
</evidence>
<dbReference type="InParanoid" id="M4BRU4"/>
<dbReference type="AlphaFoldDB" id="M4BRU4"/>
<dbReference type="Pfam" id="PF00397">
    <property type="entry name" value="WW"/>
    <property type="match status" value="1"/>
</dbReference>
<reference evidence="5" key="1">
    <citation type="journal article" date="2010" name="Science">
        <title>Signatures of adaptation to obligate biotrophy in the Hyaloperonospora arabidopsidis genome.</title>
        <authorList>
            <person name="Baxter L."/>
            <person name="Tripathy S."/>
            <person name="Ishaque N."/>
            <person name="Boot N."/>
            <person name="Cabral A."/>
            <person name="Kemen E."/>
            <person name="Thines M."/>
            <person name="Ah-Fong A."/>
            <person name="Anderson R."/>
            <person name="Badejoko W."/>
            <person name="Bittner-Eddy P."/>
            <person name="Boore J.L."/>
            <person name="Chibucos M.C."/>
            <person name="Coates M."/>
            <person name="Dehal P."/>
            <person name="Delehaunty K."/>
            <person name="Dong S."/>
            <person name="Downton P."/>
            <person name="Dumas B."/>
            <person name="Fabro G."/>
            <person name="Fronick C."/>
            <person name="Fuerstenberg S.I."/>
            <person name="Fulton L."/>
            <person name="Gaulin E."/>
            <person name="Govers F."/>
            <person name="Hughes L."/>
            <person name="Humphray S."/>
            <person name="Jiang R.H."/>
            <person name="Judelson H."/>
            <person name="Kamoun S."/>
            <person name="Kyung K."/>
            <person name="Meijer H."/>
            <person name="Minx P."/>
            <person name="Morris P."/>
            <person name="Nelson J."/>
            <person name="Phuntumart V."/>
            <person name="Qutob D."/>
            <person name="Rehmany A."/>
            <person name="Rougon-Cardoso A."/>
            <person name="Ryden P."/>
            <person name="Torto-Alalibo T."/>
            <person name="Studholme D."/>
            <person name="Wang Y."/>
            <person name="Win J."/>
            <person name="Wood J."/>
            <person name="Clifton S.W."/>
            <person name="Rogers J."/>
            <person name="Van den Ackerveken G."/>
            <person name="Jones J.D."/>
            <person name="McDowell J.M."/>
            <person name="Beynon J."/>
            <person name="Tyler B.M."/>
        </authorList>
    </citation>
    <scope>NUCLEOTIDE SEQUENCE [LARGE SCALE GENOMIC DNA]</scope>
    <source>
        <strain evidence="5">Emoy2</strain>
    </source>
</reference>
<sequence>MTLSPLPPHWVVRVSRAKGKVYYYHEPTQTTQWVRPASTSTQGHHKRFKRDDADDRTEPTLGEHHNNREYSTIQEHHTEREHQTNQEHQTEQEHVLETIVRASMRVGGSSFNQSKCSKQSNAKVLFTPWPHQVTAVTSVLSAIQAQNKDNKEQETGRESSRFLVQHSTGAGKTLTIAALAHQLLSVKDVQCLQFHTVVVMLDRVKLNEQVGDAVERYLRQNGVFDVFRASSIDHLAAVLDVSTQQNQQQQQQQSLQRVIITTIQKMALLVKDDVLVTRLLHRSLTRAGKSQDEMEDKFQRVAIITDEAHRSHTSSTRDAIEKVMKAGEGSYAQLTFIGFTATPNTDALELFGSRTKDEYLRPFHCYPIAQAIADSRIMNVLEDYTCIRCEIETSVFPEYVHDLFRLHRGARRRILDVASDDVAILKAKALLMMTDFQAMKREHPRVKCMVVVRSRLDVTRYFTLLTRFVVTRKLGWICYAAFSGTVSLDSEDGTSKLVTESTLNNRGVTLAISDVIIVCDKLDTGYNEPLLACMYVDRYLRSSAHTVQLLSRLNRRHKNKPKVRVLDFANHAAQVRRSFADFWREAKVPQSADVIDEAAERHDLTSAIVILCDYFQELCSTPVKIEDLCTFVSERVLPLERDAFQQVFDALRGAVLALKRLEQAGCTSFFDSVSPFRYV</sequence>
<reference evidence="4" key="2">
    <citation type="submission" date="2015-06" db="UniProtKB">
        <authorList>
            <consortium name="EnsemblProtists"/>
        </authorList>
    </citation>
    <scope>IDENTIFICATION</scope>
    <source>
        <strain evidence="4">Emoy2</strain>
    </source>
</reference>
<organism evidence="4 5">
    <name type="scientific">Hyaloperonospora arabidopsidis (strain Emoy2)</name>
    <name type="common">Downy mildew agent</name>
    <name type="synonym">Peronospora arabidopsidis</name>
    <dbReference type="NCBI Taxonomy" id="559515"/>
    <lineage>
        <taxon>Eukaryota</taxon>
        <taxon>Sar</taxon>
        <taxon>Stramenopiles</taxon>
        <taxon>Oomycota</taxon>
        <taxon>Peronosporomycetes</taxon>
        <taxon>Peronosporales</taxon>
        <taxon>Peronosporaceae</taxon>
        <taxon>Hyaloperonospora</taxon>
    </lineage>
</organism>
<dbReference type="PROSITE" id="PS51192">
    <property type="entry name" value="HELICASE_ATP_BIND_1"/>
    <property type="match status" value="1"/>
</dbReference>
<evidence type="ECO:0000313" key="4">
    <source>
        <dbReference type="EnsemblProtists" id="HpaP809134"/>
    </source>
</evidence>
<dbReference type="Gene3D" id="3.40.50.300">
    <property type="entry name" value="P-loop containing nucleotide triphosphate hydrolases"/>
    <property type="match status" value="2"/>
</dbReference>
<dbReference type="Pfam" id="PF18766">
    <property type="entry name" value="SWI2_SNF2"/>
    <property type="match status" value="1"/>
</dbReference>
<protein>
    <recommendedName>
        <fullName evidence="6">WW domain-containing protein</fullName>
    </recommendedName>
</protein>
<dbReference type="HOGENOM" id="CLU_026348_0_0_1"/>
<evidence type="ECO:0000259" key="2">
    <source>
        <dbReference type="PROSITE" id="PS50020"/>
    </source>
</evidence>
<dbReference type="PANTHER" id="PTHR42927">
    <property type="entry name" value="HELICASE SUPERFAMILY 1 AND 2 DOMAIN-CONTAINING PROTEIN"/>
    <property type="match status" value="1"/>
</dbReference>
<dbReference type="InterPro" id="IPR014001">
    <property type="entry name" value="Helicase_ATP-bd"/>
</dbReference>
<evidence type="ECO:0000256" key="1">
    <source>
        <dbReference type="SAM" id="MobiDB-lite"/>
    </source>
</evidence>